<evidence type="ECO:0000313" key="11">
    <source>
        <dbReference type="EMBL" id="CAD7233136.1"/>
    </source>
</evidence>
<reference evidence="11" key="1">
    <citation type="submission" date="2020-11" db="EMBL/GenBank/DDBJ databases">
        <authorList>
            <person name="Tran Van P."/>
        </authorList>
    </citation>
    <scope>NUCLEOTIDE SEQUENCE</scope>
</reference>
<dbReference type="PANTHER" id="PTHR24404">
    <property type="entry name" value="ZINC FINGER PROTEIN"/>
    <property type="match status" value="1"/>
</dbReference>
<keyword evidence="7" id="KW-0238">DNA-binding</keyword>
<evidence type="ECO:0000256" key="3">
    <source>
        <dbReference type="ARBA" id="ARBA00022737"/>
    </source>
</evidence>
<keyword evidence="6" id="KW-0805">Transcription regulation</keyword>
<name>A0A7R8ZQZ3_9CRUS</name>
<keyword evidence="4" id="KW-0863">Zinc-finger</keyword>
<dbReference type="SMART" id="SM00355">
    <property type="entry name" value="ZnF_C2H2"/>
    <property type="match status" value="7"/>
</dbReference>
<evidence type="ECO:0000256" key="6">
    <source>
        <dbReference type="ARBA" id="ARBA00023015"/>
    </source>
</evidence>
<dbReference type="InterPro" id="IPR036236">
    <property type="entry name" value="Znf_C2H2_sf"/>
</dbReference>
<keyword evidence="3" id="KW-0677">Repeat</keyword>
<accession>A0A7R8ZQZ3</accession>
<evidence type="ECO:0000256" key="4">
    <source>
        <dbReference type="ARBA" id="ARBA00022771"/>
    </source>
</evidence>
<dbReference type="PROSITE" id="PS00028">
    <property type="entry name" value="ZINC_FINGER_C2H2_1"/>
    <property type="match status" value="4"/>
</dbReference>
<evidence type="ECO:0000256" key="8">
    <source>
        <dbReference type="ARBA" id="ARBA00023163"/>
    </source>
</evidence>
<dbReference type="PANTHER" id="PTHR24404:SF114">
    <property type="entry name" value="KLUMPFUSS, ISOFORM B-RELATED"/>
    <property type="match status" value="1"/>
</dbReference>
<keyword evidence="2" id="KW-0479">Metal-binding</keyword>
<organism evidence="11">
    <name type="scientific">Cyprideis torosa</name>
    <dbReference type="NCBI Taxonomy" id="163714"/>
    <lineage>
        <taxon>Eukaryota</taxon>
        <taxon>Metazoa</taxon>
        <taxon>Ecdysozoa</taxon>
        <taxon>Arthropoda</taxon>
        <taxon>Crustacea</taxon>
        <taxon>Oligostraca</taxon>
        <taxon>Ostracoda</taxon>
        <taxon>Podocopa</taxon>
        <taxon>Podocopida</taxon>
        <taxon>Cytherocopina</taxon>
        <taxon>Cytheroidea</taxon>
        <taxon>Cytherideidae</taxon>
        <taxon>Cyprideis</taxon>
    </lineage>
</organism>
<dbReference type="GO" id="GO:0005634">
    <property type="term" value="C:nucleus"/>
    <property type="evidence" value="ECO:0007669"/>
    <property type="project" value="UniProtKB-SubCell"/>
</dbReference>
<dbReference type="EMBL" id="OB665706">
    <property type="protein sequence ID" value="CAD7233136.1"/>
    <property type="molecule type" value="Genomic_DNA"/>
</dbReference>
<dbReference type="Gene3D" id="3.30.160.60">
    <property type="entry name" value="Classic Zinc Finger"/>
    <property type="match status" value="4"/>
</dbReference>
<protein>
    <submittedName>
        <fullName evidence="11">Uncharacterized protein</fullName>
    </submittedName>
</protein>
<comment type="subcellular location">
    <subcellularLocation>
        <location evidence="1">Nucleus</location>
    </subcellularLocation>
</comment>
<dbReference type="OrthoDB" id="6344893at2759"/>
<dbReference type="GO" id="GO:0006357">
    <property type="term" value="P:regulation of transcription by RNA polymerase II"/>
    <property type="evidence" value="ECO:0007669"/>
    <property type="project" value="TreeGrafter"/>
</dbReference>
<dbReference type="GO" id="GO:0000978">
    <property type="term" value="F:RNA polymerase II cis-regulatory region sequence-specific DNA binding"/>
    <property type="evidence" value="ECO:0007669"/>
    <property type="project" value="TreeGrafter"/>
</dbReference>
<evidence type="ECO:0000256" key="2">
    <source>
        <dbReference type="ARBA" id="ARBA00022723"/>
    </source>
</evidence>
<feature type="compositionally biased region" description="Acidic residues" evidence="10">
    <location>
        <begin position="147"/>
        <end position="161"/>
    </location>
</feature>
<dbReference type="Pfam" id="PF00096">
    <property type="entry name" value="zf-C2H2"/>
    <property type="match status" value="4"/>
</dbReference>
<keyword evidence="9" id="KW-0539">Nucleus</keyword>
<dbReference type="FunFam" id="3.30.160.60:FF:001289">
    <property type="entry name" value="Zinc finger protein 574"/>
    <property type="match status" value="1"/>
</dbReference>
<dbReference type="InterPro" id="IPR050589">
    <property type="entry name" value="Ikaros_C2H2-ZF"/>
</dbReference>
<evidence type="ECO:0000256" key="9">
    <source>
        <dbReference type="ARBA" id="ARBA00023242"/>
    </source>
</evidence>
<evidence type="ECO:0000256" key="7">
    <source>
        <dbReference type="ARBA" id="ARBA00023125"/>
    </source>
</evidence>
<dbReference type="GO" id="GO:0003700">
    <property type="term" value="F:DNA-binding transcription factor activity"/>
    <property type="evidence" value="ECO:0007669"/>
    <property type="project" value="TreeGrafter"/>
</dbReference>
<feature type="compositionally biased region" description="Basic and acidic residues" evidence="10">
    <location>
        <begin position="136"/>
        <end position="146"/>
    </location>
</feature>
<dbReference type="InterPro" id="IPR013087">
    <property type="entry name" value="Znf_C2H2_type"/>
</dbReference>
<dbReference type="AlphaFoldDB" id="A0A7R8ZQZ3"/>
<sequence length="399" mass="45472">MMAQLPSSDQSMWVKSIVTLFQSHLEELMSRECTASIERDDCPWCEIRERCTLQALTWILKDLFEPGKNWKIDVKSCVDNAVETAEPKTEITEAADLVECTLDSTNPIQFENSMMKTKVSRSRKSRSKAKIRSKRREVPDESKSLDDASEEEDSDSSADLPDELAMKHEASADLASSEADNESEQEIKDDGAIEKNASSEQPLCDFCGKTYLNKKSLRSHRKAIHGIRGNTYSCKICGKTYFLIGLLNRHMKSHDKTQQAPKHDFICQTCGKSYRSKSGLKYCIARHENRHVATCPTCGKAFISKEALQHHVKTHEDRSVKCGQCEAVLSSARTLKWHEIAKHGMGEKPFTCSVCKKGFIEKAFLERHMRWHQERSQYCEICGKGFISSYHLARHKKRH</sequence>
<dbReference type="SUPFAM" id="SSF57667">
    <property type="entry name" value="beta-beta-alpha zinc fingers"/>
    <property type="match status" value="3"/>
</dbReference>
<gene>
    <name evidence="11" type="ORF">CTOB1V02_LOCUS10959</name>
</gene>
<evidence type="ECO:0000256" key="1">
    <source>
        <dbReference type="ARBA" id="ARBA00004123"/>
    </source>
</evidence>
<proteinExistence type="predicted"/>
<feature type="compositionally biased region" description="Basic residues" evidence="10">
    <location>
        <begin position="118"/>
        <end position="135"/>
    </location>
</feature>
<dbReference type="PROSITE" id="PS50157">
    <property type="entry name" value="ZINC_FINGER_C2H2_2"/>
    <property type="match status" value="5"/>
</dbReference>
<evidence type="ECO:0000256" key="10">
    <source>
        <dbReference type="SAM" id="MobiDB-lite"/>
    </source>
</evidence>
<evidence type="ECO:0000256" key="5">
    <source>
        <dbReference type="ARBA" id="ARBA00022833"/>
    </source>
</evidence>
<feature type="region of interest" description="Disordered" evidence="10">
    <location>
        <begin position="109"/>
        <end position="161"/>
    </location>
</feature>
<keyword evidence="8" id="KW-0804">Transcription</keyword>
<dbReference type="GO" id="GO:0008270">
    <property type="term" value="F:zinc ion binding"/>
    <property type="evidence" value="ECO:0007669"/>
    <property type="project" value="UniProtKB-KW"/>
</dbReference>
<keyword evidence="5" id="KW-0862">Zinc</keyword>